<organism evidence="1 2">
    <name type="scientific">Candidatus Carbonibacillus altaicus</name>
    <dbReference type="NCBI Taxonomy" id="2163959"/>
    <lineage>
        <taxon>Bacteria</taxon>
        <taxon>Bacillati</taxon>
        <taxon>Bacillota</taxon>
        <taxon>Bacilli</taxon>
        <taxon>Bacillales</taxon>
        <taxon>Candidatus Carbonibacillus</taxon>
    </lineage>
</organism>
<dbReference type="Proteomes" id="UP000244338">
    <property type="component" value="Unassembled WGS sequence"/>
</dbReference>
<protein>
    <submittedName>
        <fullName evidence="1">Uncharacterized protein</fullName>
    </submittedName>
</protein>
<evidence type="ECO:0000313" key="2">
    <source>
        <dbReference type="Proteomes" id="UP000244338"/>
    </source>
</evidence>
<proteinExistence type="predicted"/>
<name>A0A2R6XZQ7_9BACL</name>
<comment type="caution">
    <text evidence="1">The sequence shown here is derived from an EMBL/GenBank/DDBJ whole genome shotgun (WGS) entry which is preliminary data.</text>
</comment>
<reference evidence="2" key="1">
    <citation type="journal article" date="2018" name="Sci. Rep.">
        <title>Lignite coal burning seam in the remote Altai Mountains harbors a hydrogen-driven thermophilic microbial community.</title>
        <authorList>
            <person name="Kadnikov V.V."/>
            <person name="Mardanov A.V."/>
            <person name="Ivasenko D.A."/>
            <person name="Antsiferov D.V."/>
            <person name="Beletsky A.V."/>
            <person name="Karnachuk O.V."/>
            <person name="Ravin N.V."/>
        </authorList>
    </citation>
    <scope>NUCLEOTIDE SEQUENCE [LARGE SCALE GENOMIC DNA]</scope>
</reference>
<dbReference type="AlphaFoldDB" id="A0A2R6XZQ7"/>
<gene>
    <name evidence="1" type="ORF">BSOLF_1327</name>
</gene>
<sequence length="70" mass="8011">MVDAGYISEPLKDGWGKVIKKGDSKVKYDQDGQVDTVTIVSEEDKSTIEYKFKSDATKDEKDKNEYKLFK</sequence>
<dbReference type="EMBL" id="PEBX01000065">
    <property type="protein sequence ID" value="PTQ55870.1"/>
    <property type="molecule type" value="Genomic_DNA"/>
</dbReference>
<accession>A0A2R6XZQ7</accession>
<evidence type="ECO:0000313" key="1">
    <source>
        <dbReference type="EMBL" id="PTQ55870.1"/>
    </source>
</evidence>